<dbReference type="KEGG" id="sgz:C0216_14345"/>
<protein>
    <recommendedName>
        <fullName evidence="3">Phenylacetate--CoA ligase family protein</fullName>
    </recommendedName>
</protein>
<dbReference type="PANTHER" id="PTHR36932">
    <property type="entry name" value="CAPSULAR POLYSACCHARIDE BIOSYNTHESIS PROTEIN"/>
    <property type="match status" value="1"/>
</dbReference>
<dbReference type="InterPro" id="IPR053158">
    <property type="entry name" value="CapK_Type1_Caps_Biosynth"/>
</dbReference>
<gene>
    <name evidence="1" type="ORF">C0216_14345</name>
</gene>
<dbReference type="Proteomes" id="UP000252004">
    <property type="component" value="Chromosome"/>
</dbReference>
<organism evidence="1 2">
    <name type="scientific">Streptomyces globosus</name>
    <dbReference type="NCBI Taxonomy" id="68209"/>
    <lineage>
        <taxon>Bacteria</taxon>
        <taxon>Bacillati</taxon>
        <taxon>Actinomycetota</taxon>
        <taxon>Actinomycetes</taxon>
        <taxon>Kitasatosporales</taxon>
        <taxon>Streptomycetaceae</taxon>
        <taxon>Streptomyces</taxon>
    </lineage>
</organism>
<name>A0A344U0Q7_9ACTN</name>
<dbReference type="AlphaFoldDB" id="A0A344U0Q7"/>
<accession>A0A344U0Q7</accession>
<keyword evidence="2" id="KW-1185">Reference proteome</keyword>
<evidence type="ECO:0008006" key="3">
    <source>
        <dbReference type="Google" id="ProtNLM"/>
    </source>
</evidence>
<proteinExistence type="predicted"/>
<sequence>MDATPAPSGIPDADGLPSAEVLACIRDIPLYQPSLARGRFPILEKPDIARGFPDNWMTPGLAAALESGEAEYVLSTGTNHARMQLIRPPYFLLRSYYRLWSEHPDLAHTWESGCRRVSLTTVLATEHVARVNARKHGTEPAAVPSLEDRRLDDRTLYLNLHLDPAEWSRADIARMLAEIRRVCAEHPKGDYHLDCSGYHLAHLVHRAQAFGLWNPEDFPRPASIVTAYEYTPANVRRYLADRFDVPVIDLFGSTELGYLFHSDRHGRYHPYLDRMGVELVPVAPGSGIHSLIVTSIRNPYMPLVRYRSGDCVRTADGSPDPDRITAFCGREKELLATPHGPVAHADVDDVVTATAPQVFLARLDVAAGGPAAAARLHYTTFDGRPLDADRASALASGLSALTGRPCTTAHAAHLPIGRSGKYPWLAAHDDPAAAPAAQPPQGGTA</sequence>
<dbReference type="OrthoDB" id="580775at2"/>
<evidence type="ECO:0000313" key="2">
    <source>
        <dbReference type="Proteomes" id="UP000252004"/>
    </source>
</evidence>
<dbReference type="InterPro" id="IPR042099">
    <property type="entry name" value="ANL_N_sf"/>
</dbReference>
<dbReference type="PANTHER" id="PTHR36932:SF1">
    <property type="entry name" value="CAPSULAR POLYSACCHARIDE BIOSYNTHESIS PROTEIN"/>
    <property type="match status" value="1"/>
</dbReference>
<evidence type="ECO:0000313" key="1">
    <source>
        <dbReference type="EMBL" id="AXE24478.1"/>
    </source>
</evidence>
<reference evidence="1 2" key="1">
    <citation type="submission" date="2018-01" db="EMBL/GenBank/DDBJ databases">
        <title>Draft genome Sequence of streptomyces globosus LZH-48.</title>
        <authorList>
            <person name="Ran K."/>
            <person name="Li Z."/>
            <person name="Wei S."/>
            <person name="Dong R."/>
        </authorList>
    </citation>
    <scope>NUCLEOTIDE SEQUENCE [LARGE SCALE GENOMIC DNA]</scope>
    <source>
        <strain evidence="1 2">LZH-48</strain>
    </source>
</reference>
<dbReference type="EMBL" id="CP030862">
    <property type="protein sequence ID" value="AXE24478.1"/>
    <property type="molecule type" value="Genomic_DNA"/>
</dbReference>
<dbReference type="SUPFAM" id="SSF56801">
    <property type="entry name" value="Acetyl-CoA synthetase-like"/>
    <property type="match status" value="1"/>
</dbReference>
<dbReference type="RefSeq" id="WP_114055667.1">
    <property type="nucleotide sequence ID" value="NZ_CP030862.1"/>
</dbReference>
<dbReference type="Gene3D" id="3.40.50.12780">
    <property type="entry name" value="N-terminal domain of ligase-like"/>
    <property type="match status" value="1"/>
</dbReference>